<dbReference type="Proteomes" id="UP001501470">
    <property type="component" value="Unassembled WGS sequence"/>
</dbReference>
<organism evidence="2 3">
    <name type="scientific">Dactylosporangium maewongense</name>
    <dbReference type="NCBI Taxonomy" id="634393"/>
    <lineage>
        <taxon>Bacteria</taxon>
        <taxon>Bacillati</taxon>
        <taxon>Actinomycetota</taxon>
        <taxon>Actinomycetes</taxon>
        <taxon>Micromonosporales</taxon>
        <taxon>Micromonosporaceae</taxon>
        <taxon>Dactylosporangium</taxon>
    </lineage>
</organism>
<evidence type="ECO:0000256" key="1">
    <source>
        <dbReference type="SAM" id="Phobius"/>
    </source>
</evidence>
<keyword evidence="1" id="KW-0472">Membrane</keyword>
<feature type="transmembrane region" description="Helical" evidence="1">
    <location>
        <begin position="218"/>
        <end position="239"/>
    </location>
</feature>
<comment type="caution">
    <text evidence="2">The sequence shown here is derived from an EMBL/GenBank/DDBJ whole genome shotgun (WGS) entry which is preliminary data.</text>
</comment>
<keyword evidence="1" id="KW-1133">Transmembrane helix</keyword>
<sequence length="308" mass="33637">MIRLIRSELLKVRTTNMWWIFLLISLVFTGLALWINIEQTKSELTDNFTAYPQGDPPSNLTEEQRAQFEADQRQYQEQEAARVAKAHAAGQLAKYAANIYTSGQFFGLLLVMLVAILIITNEFYHQTATATFLATPKRTKVITAKLITAGLAGVLFWIITTAISVVGGVLYFGAEGLTNSLGNWTAQQAVLLNLLVYVLWAVFGIGIGVLIRSQIGATITAACLYTVGTWAAIIVLTLIHELVIKKDWVLESAVYIPPLASSHVVGGLATQLGEVDLPPRWAGAVVLIVWAVVLGTIGTLITRKRDIA</sequence>
<evidence type="ECO:0000313" key="3">
    <source>
        <dbReference type="Proteomes" id="UP001501470"/>
    </source>
</evidence>
<feature type="transmembrane region" description="Helical" evidence="1">
    <location>
        <begin position="105"/>
        <end position="125"/>
    </location>
</feature>
<name>A0ABN2D149_9ACTN</name>
<dbReference type="PANTHER" id="PTHR37305">
    <property type="entry name" value="INTEGRAL MEMBRANE PROTEIN-RELATED"/>
    <property type="match status" value="1"/>
</dbReference>
<evidence type="ECO:0000313" key="2">
    <source>
        <dbReference type="EMBL" id="GAA1568358.1"/>
    </source>
</evidence>
<feature type="transmembrane region" description="Helical" evidence="1">
    <location>
        <begin position="146"/>
        <end position="174"/>
    </location>
</feature>
<keyword evidence="3" id="KW-1185">Reference proteome</keyword>
<reference evidence="2 3" key="1">
    <citation type="journal article" date="2019" name="Int. J. Syst. Evol. Microbiol.">
        <title>The Global Catalogue of Microorganisms (GCM) 10K type strain sequencing project: providing services to taxonomists for standard genome sequencing and annotation.</title>
        <authorList>
            <consortium name="The Broad Institute Genomics Platform"/>
            <consortium name="The Broad Institute Genome Sequencing Center for Infectious Disease"/>
            <person name="Wu L."/>
            <person name="Ma J."/>
        </authorList>
    </citation>
    <scope>NUCLEOTIDE SEQUENCE [LARGE SCALE GENOMIC DNA]</scope>
    <source>
        <strain evidence="2 3">JCM 15933</strain>
    </source>
</reference>
<dbReference type="RefSeq" id="WP_344513651.1">
    <property type="nucleotide sequence ID" value="NZ_BAAAQD010000040.1"/>
</dbReference>
<evidence type="ECO:0008006" key="4">
    <source>
        <dbReference type="Google" id="ProtNLM"/>
    </source>
</evidence>
<dbReference type="EMBL" id="BAAAQD010000040">
    <property type="protein sequence ID" value="GAA1568358.1"/>
    <property type="molecule type" value="Genomic_DNA"/>
</dbReference>
<keyword evidence="1" id="KW-0812">Transmembrane</keyword>
<protein>
    <recommendedName>
        <fullName evidence="4">ABC transporter permease</fullName>
    </recommendedName>
</protein>
<gene>
    <name evidence="2" type="ORF">GCM10009827_107540</name>
</gene>
<dbReference type="PANTHER" id="PTHR37305:SF1">
    <property type="entry name" value="MEMBRANE PROTEIN"/>
    <property type="match status" value="1"/>
</dbReference>
<feature type="transmembrane region" description="Helical" evidence="1">
    <location>
        <begin position="16"/>
        <end position="37"/>
    </location>
</feature>
<accession>A0ABN2D149</accession>
<feature type="transmembrane region" description="Helical" evidence="1">
    <location>
        <begin position="281"/>
        <end position="302"/>
    </location>
</feature>
<proteinExistence type="predicted"/>
<feature type="transmembrane region" description="Helical" evidence="1">
    <location>
        <begin position="194"/>
        <end position="211"/>
    </location>
</feature>